<gene>
    <name evidence="2" type="ORF">VNO77_39063</name>
</gene>
<reference evidence="2 3" key="1">
    <citation type="submission" date="2024-01" db="EMBL/GenBank/DDBJ databases">
        <title>The genomes of 5 underutilized Papilionoideae crops provide insights into root nodulation and disease resistanc.</title>
        <authorList>
            <person name="Jiang F."/>
        </authorList>
    </citation>
    <scope>NUCLEOTIDE SEQUENCE [LARGE SCALE GENOMIC DNA]</scope>
    <source>
        <strain evidence="2">LVBAO_FW01</strain>
        <tissue evidence="2">Leaves</tissue>
    </source>
</reference>
<dbReference type="Proteomes" id="UP001367508">
    <property type="component" value="Unassembled WGS sequence"/>
</dbReference>
<evidence type="ECO:0000256" key="1">
    <source>
        <dbReference type="SAM" id="MobiDB-lite"/>
    </source>
</evidence>
<name>A0AAN9KBZ7_CANGL</name>
<evidence type="ECO:0000313" key="2">
    <source>
        <dbReference type="EMBL" id="KAK7313861.1"/>
    </source>
</evidence>
<dbReference type="EMBL" id="JAYMYQ010000009">
    <property type="protein sequence ID" value="KAK7313861.1"/>
    <property type="molecule type" value="Genomic_DNA"/>
</dbReference>
<proteinExistence type="predicted"/>
<sequence>MPERSFGMLQRDREKSREAKRNPQKNASEKEDPRSSESVPPPPPNKLKPPRYRNRCSYYDLSCFCCVHSNVMVDQSTVKSLATKLIIG</sequence>
<keyword evidence="3" id="KW-1185">Reference proteome</keyword>
<evidence type="ECO:0000313" key="3">
    <source>
        <dbReference type="Proteomes" id="UP001367508"/>
    </source>
</evidence>
<organism evidence="2 3">
    <name type="scientific">Canavalia gladiata</name>
    <name type="common">Sword bean</name>
    <name type="synonym">Dolichos gladiatus</name>
    <dbReference type="NCBI Taxonomy" id="3824"/>
    <lineage>
        <taxon>Eukaryota</taxon>
        <taxon>Viridiplantae</taxon>
        <taxon>Streptophyta</taxon>
        <taxon>Embryophyta</taxon>
        <taxon>Tracheophyta</taxon>
        <taxon>Spermatophyta</taxon>
        <taxon>Magnoliopsida</taxon>
        <taxon>eudicotyledons</taxon>
        <taxon>Gunneridae</taxon>
        <taxon>Pentapetalae</taxon>
        <taxon>rosids</taxon>
        <taxon>fabids</taxon>
        <taxon>Fabales</taxon>
        <taxon>Fabaceae</taxon>
        <taxon>Papilionoideae</taxon>
        <taxon>50 kb inversion clade</taxon>
        <taxon>NPAAA clade</taxon>
        <taxon>indigoferoid/millettioid clade</taxon>
        <taxon>Phaseoleae</taxon>
        <taxon>Canavalia</taxon>
    </lineage>
</organism>
<protein>
    <submittedName>
        <fullName evidence="2">Uncharacterized protein</fullName>
    </submittedName>
</protein>
<dbReference type="AlphaFoldDB" id="A0AAN9KBZ7"/>
<feature type="region of interest" description="Disordered" evidence="1">
    <location>
        <begin position="1"/>
        <end position="51"/>
    </location>
</feature>
<feature type="compositionally biased region" description="Basic and acidic residues" evidence="1">
    <location>
        <begin position="10"/>
        <end position="35"/>
    </location>
</feature>
<comment type="caution">
    <text evidence="2">The sequence shown here is derived from an EMBL/GenBank/DDBJ whole genome shotgun (WGS) entry which is preliminary data.</text>
</comment>
<accession>A0AAN9KBZ7</accession>